<name>A0A5N5CXJ2_9PEZI</name>
<dbReference type="SUPFAM" id="SSF53167">
    <property type="entry name" value="Purine and uridine phosphorylases"/>
    <property type="match status" value="1"/>
</dbReference>
<feature type="compositionally biased region" description="Basic and acidic residues" evidence="1">
    <location>
        <begin position="192"/>
        <end position="214"/>
    </location>
</feature>
<dbReference type="GO" id="GO:0003824">
    <property type="term" value="F:catalytic activity"/>
    <property type="evidence" value="ECO:0007669"/>
    <property type="project" value="InterPro"/>
</dbReference>
<proteinExistence type="predicted"/>
<accession>A0A5N5CXJ2</accession>
<feature type="region of interest" description="Disordered" evidence="1">
    <location>
        <begin position="309"/>
        <end position="344"/>
    </location>
</feature>
<evidence type="ECO:0000313" key="3">
    <source>
        <dbReference type="EMBL" id="KAB2570090.1"/>
    </source>
</evidence>
<sequence>MVSLKPEQYTVGWIAALPDEITAALELLDEEHDTPTDWTQPPRDINKYYFGRISRLNVILACLPLGGIGTNNAAVVATTMISTFPQVRFGLMVGIGAGVPELPNRDIRLGDVVVSKPGDDNGGVVQWDKRKAHGDGTSKSIGTLAKPPMVLLAAASGLDSKQTRRKTKIAEMVHGINQAIREEENYQYQGPENDKLFDDRTEREVSRGPAKQDRAKGPRIFFGTIASGNTVVKNGKTRAEIIELVGKDTMCIEMEAAGLMDSFPCIVIRGICDYADSHKNDKWQRYAALTAAATAKELLLDMNAGEVERTKTASDAVENSEAAPPPYQPPVPTKPGLGDSSGQANSDELAKLMARLDRAEAEIRNQQNLQGRIKVNEDKIGDLQEQIARLSTNKPGNTNNGNGDLQKRLERAELELKKLKKRVEQMEADDCSSGGCC</sequence>
<evidence type="ECO:0000256" key="1">
    <source>
        <dbReference type="SAM" id="MobiDB-lite"/>
    </source>
</evidence>
<dbReference type="Gene3D" id="3.40.50.1580">
    <property type="entry name" value="Nucleoside phosphorylase domain"/>
    <property type="match status" value="1"/>
</dbReference>
<reference evidence="3 4" key="1">
    <citation type="journal article" date="2019" name="Sci. Rep.">
        <title>A multi-omics analysis of the grapevine pathogen Lasiodiplodia theobromae reveals that temperature affects the expression of virulence- and pathogenicity-related genes.</title>
        <authorList>
            <person name="Felix C."/>
            <person name="Meneses R."/>
            <person name="Goncalves M.F.M."/>
            <person name="Tilleman L."/>
            <person name="Duarte A.S."/>
            <person name="Jorrin-Novo J.V."/>
            <person name="Van de Peer Y."/>
            <person name="Deforce D."/>
            <person name="Van Nieuwerburgh F."/>
            <person name="Esteves A.C."/>
            <person name="Alves A."/>
        </authorList>
    </citation>
    <scope>NUCLEOTIDE SEQUENCE [LARGE SCALE GENOMIC DNA]</scope>
    <source>
        <strain evidence="3 4">LA-SOL3</strain>
    </source>
</reference>
<dbReference type="Proteomes" id="UP000325902">
    <property type="component" value="Unassembled WGS sequence"/>
</dbReference>
<feature type="compositionally biased region" description="Pro residues" evidence="1">
    <location>
        <begin position="323"/>
        <end position="333"/>
    </location>
</feature>
<dbReference type="PANTHER" id="PTHR46082:SF11">
    <property type="entry name" value="AAA+ ATPASE DOMAIN-CONTAINING PROTEIN-RELATED"/>
    <property type="match status" value="1"/>
</dbReference>
<comment type="caution">
    <text evidence="3">The sequence shown here is derived from an EMBL/GenBank/DDBJ whole genome shotgun (WGS) entry which is preliminary data.</text>
</comment>
<dbReference type="InterPro" id="IPR053137">
    <property type="entry name" value="NLR-like"/>
</dbReference>
<feature type="region of interest" description="Disordered" evidence="1">
    <location>
        <begin position="190"/>
        <end position="214"/>
    </location>
</feature>
<gene>
    <name evidence="3" type="ORF">DBV05_g11234</name>
</gene>
<protein>
    <recommendedName>
        <fullName evidence="2">Nucleoside phosphorylase domain-containing protein</fullName>
    </recommendedName>
</protein>
<dbReference type="GO" id="GO:0009116">
    <property type="term" value="P:nucleoside metabolic process"/>
    <property type="evidence" value="ECO:0007669"/>
    <property type="project" value="InterPro"/>
</dbReference>
<dbReference type="InterPro" id="IPR035994">
    <property type="entry name" value="Nucleoside_phosphorylase_sf"/>
</dbReference>
<dbReference type="EMBL" id="VCHE01000152">
    <property type="protein sequence ID" value="KAB2570090.1"/>
    <property type="molecule type" value="Genomic_DNA"/>
</dbReference>
<keyword evidence="4" id="KW-1185">Reference proteome</keyword>
<dbReference type="AlphaFoldDB" id="A0A5N5CXJ2"/>
<dbReference type="OrthoDB" id="1577640at2759"/>
<evidence type="ECO:0000259" key="2">
    <source>
        <dbReference type="Pfam" id="PF01048"/>
    </source>
</evidence>
<dbReference type="Pfam" id="PF01048">
    <property type="entry name" value="PNP_UDP_1"/>
    <property type="match status" value="1"/>
</dbReference>
<evidence type="ECO:0000313" key="4">
    <source>
        <dbReference type="Proteomes" id="UP000325902"/>
    </source>
</evidence>
<dbReference type="InterPro" id="IPR000845">
    <property type="entry name" value="Nucleoside_phosphorylase_d"/>
</dbReference>
<feature type="domain" description="Nucleoside phosphorylase" evidence="2">
    <location>
        <begin position="11"/>
        <end position="291"/>
    </location>
</feature>
<organism evidence="3 4">
    <name type="scientific">Lasiodiplodia theobromae</name>
    <dbReference type="NCBI Taxonomy" id="45133"/>
    <lineage>
        <taxon>Eukaryota</taxon>
        <taxon>Fungi</taxon>
        <taxon>Dikarya</taxon>
        <taxon>Ascomycota</taxon>
        <taxon>Pezizomycotina</taxon>
        <taxon>Dothideomycetes</taxon>
        <taxon>Dothideomycetes incertae sedis</taxon>
        <taxon>Botryosphaeriales</taxon>
        <taxon>Botryosphaeriaceae</taxon>
        <taxon>Lasiodiplodia</taxon>
    </lineage>
</organism>
<dbReference type="PANTHER" id="PTHR46082">
    <property type="entry name" value="ATP/GTP-BINDING PROTEIN-RELATED"/>
    <property type="match status" value="1"/>
</dbReference>